<dbReference type="OrthoDB" id="4008270at2"/>
<comment type="caution">
    <text evidence="4">The sequence shown here is derived from an EMBL/GenBank/DDBJ whole genome shotgun (WGS) entry which is preliminary data.</text>
</comment>
<evidence type="ECO:0000259" key="3">
    <source>
        <dbReference type="Pfam" id="PF12849"/>
    </source>
</evidence>
<name>A0A1N7SK49_9BURK</name>
<dbReference type="InterPro" id="IPR024370">
    <property type="entry name" value="PBP_domain"/>
</dbReference>
<keyword evidence="1 2" id="KW-0732">Signal</keyword>
<feature type="domain" description="PBP" evidence="3">
    <location>
        <begin position="168"/>
        <end position="367"/>
    </location>
</feature>
<evidence type="ECO:0000313" key="4">
    <source>
        <dbReference type="EMBL" id="SIT47796.1"/>
    </source>
</evidence>
<dbReference type="SUPFAM" id="SSF53850">
    <property type="entry name" value="Periplasmic binding protein-like II"/>
    <property type="match status" value="1"/>
</dbReference>
<dbReference type="Proteomes" id="UP000195569">
    <property type="component" value="Unassembled WGS sequence"/>
</dbReference>
<dbReference type="EMBL" id="CYGY02000060">
    <property type="protein sequence ID" value="SIT47796.1"/>
    <property type="molecule type" value="Genomic_DNA"/>
</dbReference>
<evidence type="ECO:0000256" key="1">
    <source>
        <dbReference type="ARBA" id="ARBA00022729"/>
    </source>
</evidence>
<proteinExistence type="predicted"/>
<protein>
    <submittedName>
        <fullName evidence="4">Phosphate ABC transporter periplasmic phosphate-binding protein</fullName>
    </submittedName>
</protein>
<reference evidence="4" key="1">
    <citation type="submission" date="2016-12" db="EMBL/GenBank/DDBJ databases">
        <authorList>
            <person name="Moulin L."/>
        </authorList>
    </citation>
    <scope>NUCLEOTIDE SEQUENCE [LARGE SCALE GENOMIC DNA]</scope>
    <source>
        <strain evidence="4">STM 7183</strain>
    </source>
</reference>
<dbReference type="InterPro" id="IPR050811">
    <property type="entry name" value="Phosphate_ABC_transporter"/>
</dbReference>
<feature type="signal peptide" evidence="2">
    <location>
        <begin position="1"/>
        <end position="20"/>
    </location>
</feature>
<accession>A0A1N7SK49</accession>
<dbReference type="Gene3D" id="3.40.190.10">
    <property type="entry name" value="Periplasmic binding protein-like II"/>
    <property type="match status" value="2"/>
</dbReference>
<dbReference type="PANTHER" id="PTHR30570:SF6">
    <property type="entry name" value="PHOSPHATE-BINDING PROTEIN PSTS"/>
    <property type="match status" value="1"/>
</dbReference>
<dbReference type="AlphaFoldDB" id="A0A1N7SK49"/>
<gene>
    <name evidence="4" type="ORF">BN2476_600016</name>
</gene>
<evidence type="ECO:0000313" key="5">
    <source>
        <dbReference type="Proteomes" id="UP000195569"/>
    </source>
</evidence>
<dbReference type="Pfam" id="PF12849">
    <property type="entry name" value="PBP_like_2"/>
    <property type="match status" value="1"/>
</dbReference>
<dbReference type="RefSeq" id="WP_143811068.1">
    <property type="nucleotide sequence ID" value="NZ_CYGY02000060.1"/>
</dbReference>
<feature type="chain" id="PRO_5012049144" evidence="2">
    <location>
        <begin position="21"/>
        <end position="394"/>
    </location>
</feature>
<sequence>MARRSYAALVLSLMSVAALAQNTWQSQPTEASKKLPVGSAAERKARMSARANRPAYTKQFDLSGLPHYVPEQKLKGKLRICGNNYVGDAPLGGYWKQAFEKFQPGIKIEYFLPTAAIAVPCLYFDRADIGVNHAPSFYDGLAHLRLKGYEPTGISVVTGSFDYVGWQNNMVIVVNKDNPITGVTMKQLDGIFGSARDGGWVGTTWHPEFARGPEQDIRTWGQMGLQGSLADEKIHPYGYSLRYATAIEFSNKVLRASDKWNGDLHAYANYRRPDGTTYLEADQITDQVSKDPAGIGYVRYHDGFPKDVKVLAVARDENSPFVDYNIDTLQNRTYPLWGDQSFWVSLKPGAKMDPKVREFIRFVLSREGQEAVEKDGKYLPLSAEAAQAELKKLN</sequence>
<keyword evidence="5" id="KW-1185">Reference proteome</keyword>
<organism evidence="4 5">
    <name type="scientific">Paraburkholderia piptadeniae</name>
    <dbReference type="NCBI Taxonomy" id="1701573"/>
    <lineage>
        <taxon>Bacteria</taxon>
        <taxon>Pseudomonadati</taxon>
        <taxon>Pseudomonadota</taxon>
        <taxon>Betaproteobacteria</taxon>
        <taxon>Burkholderiales</taxon>
        <taxon>Burkholderiaceae</taxon>
        <taxon>Paraburkholderia</taxon>
    </lineage>
</organism>
<evidence type="ECO:0000256" key="2">
    <source>
        <dbReference type="SAM" id="SignalP"/>
    </source>
</evidence>
<dbReference type="PANTHER" id="PTHR30570">
    <property type="entry name" value="PERIPLASMIC PHOSPHATE BINDING COMPONENT OF PHOSPHATE ABC TRANSPORTER"/>
    <property type="match status" value="1"/>
</dbReference>